<dbReference type="STRING" id="94130.A0A2Z6RPH6"/>
<dbReference type="SMART" id="SM00472">
    <property type="entry name" value="MIR"/>
    <property type="match status" value="3"/>
</dbReference>
<dbReference type="PANTHER" id="PTHR10050:SF46">
    <property type="entry name" value="PROTEIN O-MANNOSYL-TRANSFERASE 2"/>
    <property type="match status" value="1"/>
</dbReference>
<dbReference type="InterPro" id="IPR016093">
    <property type="entry name" value="MIR_motif"/>
</dbReference>
<reference evidence="16 17" key="1">
    <citation type="submission" date="2017-11" db="EMBL/GenBank/DDBJ databases">
        <title>The genome of Rhizophagus clarus HR1 reveals common genetic basis of auxotrophy among arbuscular mycorrhizal fungi.</title>
        <authorList>
            <person name="Kobayashi Y."/>
        </authorList>
    </citation>
    <scope>NUCLEOTIDE SEQUENCE [LARGE SCALE GENOMIC DNA]</scope>
    <source>
        <strain evidence="16 17">HR1</strain>
    </source>
</reference>
<dbReference type="PROSITE" id="PS50919">
    <property type="entry name" value="MIR"/>
    <property type="match status" value="3"/>
</dbReference>
<dbReference type="SUPFAM" id="SSF82109">
    <property type="entry name" value="MIR domain"/>
    <property type="match status" value="1"/>
</dbReference>
<sequence>MDYINIKRRHLASYRKDGYEPVLKSDDENFKTKEPIHIFSNSFISSIKLQKNLAKTRAFYNKHCNVIIPLFFTFLSFWSRFHLISLSDTVMWDEAHFGNFASRYLKREFYFDVHPPLGKMIVALAGLLAGYDGSFSFEPSSKYPENVNYTFMRLFLASFGAWMVPLAYYTARELHFSNQAIILITLMVLLDTAYVCISHFILLDSLLLFFTYTSVFCLAKFHNQRYKPFSTNWWIWLFMTGISIGCVSSVKWIGLFTTALVGLYTIEDLWNKLGDLDISKINYLKHWIARIICLIILPILIYMTCFAIHFSILTHTGPGDAQMSSLFQASLIGNSLSENPLELAYGSRLTLKNMGFGGGLLHSHIEQYPGGSEQQQVSCYHHNDINNDWMILKPRKEQIYNNNTEIEFVNNGDTIRLFHLNTGKNLHSHEIAAPITNVHFEVSAYGNETLGDDNDYWVIEVVGDTYTKTNRIRSLTTSMRLRHKVIGCYLRSANRALPEWGFRQIEVTCDKRNNIKDVHTHWNVERHWNEKLPPGNSANIKSNFLHNFWHLNVGMYTVNNALIPNPDKDDYISSLPIQWPILEVGLRMCDWADDKVKFFLLGNPIVWWSGTASLVLFVFLFFWYLVRQKRKYIEFSPAEWTHFLYIGKICVIGWLLHYVPFFIMGRVTYLHHYLPALYFSILTVGFIFDHFTVYCNLLTKKIIFSISYASIIIVFWYFKDVAYGINYPSSKLKGRKWLSTWDIVN</sequence>
<dbReference type="GO" id="GO:0005789">
    <property type="term" value="C:endoplasmic reticulum membrane"/>
    <property type="evidence" value="ECO:0007669"/>
    <property type="project" value="UniProtKB-SubCell"/>
</dbReference>
<comment type="caution">
    <text evidence="16">The sequence shown here is derived from an EMBL/GenBank/DDBJ whole genome shotgun (WGS) entry which is preliminary data.</text>
</comment>
<dbReference type="InterPro" id="IPR027005">
    <property type="entry name" value="PMT-like"/>
</dbReference>
<evidence type="ECO:0000256" key="6">
    <source>
        <dbReference type="ARBA" id="ARBA00022679"/>
    </source>
</evidence>
<dbReference type="PANTHER" id="PTHR10050">
    <property type="entry name" value="DOLICHYL-PHOSPHATE-MANNOSE--PROTEIN MANNOSYLTRANSFERASE"/>
    <property type="match status" value="1"/>
</dbReference>
<evidence type="ECO:0000313" key="16">
    <source>
        <dbReference type="EMBL" id="GBC02803.1"/>
    </source>
</evidence>
<evidence type="ECO:0000256" key="2">
    <source>
        <dbReference type="ARBA" id="ARBA00004922"/>
    </source>
</evidence>
<evidence type="ECO:0000256" key="8">
    <source>
        <dbReference type="ARBA" id="ARBA00022737"/>
    </source>
</evidence>
<dbReference type="UniPathway" id="UPA00378"/>
<evidence type="ECO:0000313" key="17">
    <source>
        <dbReference type="Proteomes" id="UP000247702"/>
    </source>
</evidence>
<evidence type="ECO:0000256" key="1">
    <source>
        <dbReference type="ARBA" id="ARBA00004477"/>
    </source>
</evidence>
<name>A0A2Z6RPH6_9GLOM</name>
<keyword evidence="7 14" id="KW-0812">Transmembrane</keyword>
<dbReference type="Pfam" id="PF02366">
    <property type="entry name" value="PMT"/>
    <property type="match status" value="1"/>
</dbReference>
<feature type="transmembrane region" description="Helical" evidence="14">
    <location>
        <begin position="702"/>
        <end position="718"/>
    </location>
</feature>
<dbReference type="InterPro" id="IPR003342">
    <property type="entry name" value="ArnT-like_N"/>
</dbReference>
<dbReference type="EC" id="2.4.1.109" evidence="4 14"/>
<keyword evidence="8" id="KW-0677">Repeat</keyword>
<evidence type="ECO:0000256" key="7">
    <source>
        <dbReference type="ARBA" id="ARBA00022692"/>
    </source>
</evidence>
<keyword evidence="9 14" id="KW-0256">Endoplasmic reticulum</keyword>
<feature type="transmembrane region" description="Helical" evidence="14">
    <location>
        <begin position="645"/>
        <end position="664"/>
    </location>
</feature>
<evidence type="ECO:0000259" key="15">
    <source>
        <dbReference type="PROSITE" id="PS50919"/>
    </source>
</evidence>
<keyword evidence="6 14" id="KW-0808">Transferase</keyword>
<dbReference type="Pfam" id="PF02815">
    <property type="entry name" value="MIR"/>
    <property type="match status" value="1"/>
</dbReference>
<feature type="transmembrane region" description="Helical" evidence="14">
    <location>
        <begin position="605"/>
        <end position="625"/>
    </location>
</feature>
<evidence type="ECO:0000256" key="4">
    <source>
        <dbReference type="ARBA" id="ARBA00012839"/>
    </source>
</evidence>
<keyword evidence="5 14" id="KW-0328">Glycosyltransferase</keyword>
<dbReference type="Gene3D" id="2.80.10.50">
    <property type="match status" value="1"/>
</dbReference>
<comment type="catalytic activity">
    <reaction evidence="12 14">
        <text>a di-trans,poly-cis-dolichyl beta-D-mannosyl phosphate + L-threonyl-[protein] = 3-O-(alpha-D-mannosyl)-L-threonyl-[protein] + a di-trans,poly-cis-dolichyl phosphate + H(+)</text>
        <dbReference type="Rhea" id="RHEA:53396"/>
        <dbReference type="Rhea" id="RHEA-COMP:11060"/>
        <dbReference type="Rhea" id="RHEA-COMP:13547"/>
        <dbReference type="Rhea" id="RHEA-COMP:19498"/>
        <dbReference type="Rhea" id="RHEA-COMP:19501"/>
        <dbReference type="ChEBI" id="CHEBI:15378"/>
        <dbReference type="ChEBI" id="CHEBI:30013"/>
        <dbReference type="ChEBI" id="CHEBI:57683"/>
        <dbReference type="ChEBI" id="CHEBI:58211"/>
        <dbReference type="ChEBI" id="CHEBI:137323"/>
        <dbReference type="EC" id="2.4.1.109"/>
    </reaction>
</comment>
<evidence type="ECO:0000256" key="3">
    <source>
        <dbReference type="ARBA" id="ARBA00007222"/>
    </source>
</evidence>
<dbReference type="CDD" id="cd23284">
    <property type="entry name" value="beta-trefoil_MIR_PMT2-like"/>
    <property type="match status" value="1"/>
</dbReference>
<feature type="transmembrane region" description="Helical" evidence="14">
    <location>
        <begin position="287"/>
        <end position="312"/>
    </location>
</feature>
<evidence type="ECO:0000256" key="11">
    <source>
        <dbReference type="ARBA" id="ARBA00023136"/>
    </source>
</evidence>
<feature type="transmembrane region" description="Helical" evidence="14">
    <location>
        <begin position="676"/>
        <end position="695"/>
    </location>
</feature>
<evidence type="ECO:0000256" key="10">
    <source>
        <dbReference type="ARBA" id="ARBA00022989"/>
    </source>
</evidence>
<evidence type="ECO:0000256" key="12">
    <source>
        <dbReference type="ARBA" id="ARBA00045085"/>
    </source>
</evidence>
<evidence type="ECO:0000256" key="5">
    <source>
        <dbReference type="ARBA" id="ARBA00022676"/>
    </source>
</evidence>
<dbReference type="FunFam" id="2.80.10.50:FF:000012">
    <property type="entry name" value="Protein O-mannosyl-transferase 1"/>
    <property type="match status" value="1"/>
</dbReference>
<keyword evidence="17" id="KW-1185">Reference proteome</keyword>
<proteinExistence type="inferred from homology"/>
<feature type="domain" description="MIR" evidence="15">
    <location>
        <begin position="469"/>
        <end position="527"/>
    </location>
</feature>
<feature type="domain" description="MIR" evidence="15">
    <location>
        <begin position="406"/>
        <end position="462"/>
    </location>
</feature>
<dbReference type="AlphaFoldDB" id="A0A2Z6RPH6"/>
<gene>
    <name evidence="16" type="ORF">RclHR1_04830001</name>
</gene>
<comment type="similarity">
    <text evidence="3 14">Belongs to the glycosyltransferase 39 family.</text>
</comment>
<feature type="transmembrane region" description="Helical" evidence="14">
    <location>
        <begin position="151"/>
        <end position="169"/>
    </location>
</feature>
<dbReference type="InterPro" id="IPR032421">
    <property type="entry name" value="PMT_4TMC"/>
</dbReference>
<evidence type="ECO:0000256" key="9">
    <source>
        <dbReference type="ARBA" id="ARBA00022824"/>
    </source>
</evidence>
<evidence type="ECO:0000256" key="13">
    <source>
        <dbReference type="ARBA" id="ARBA00045102"/>
    </source>
</evidence>
<comment type="pathway">
    <text evidence="2 14">Protein modification; protein glycosylation.</text>
</comment>
<organism evidence="16 17">
    <name type="scientific">Rhizophagus clarus</name>
    <dbReference type="NCBI Taxonomy" id="94130"/>
    <lineage>
        <taxon>Eukaryota</taxon>
        <taxon>Fungi</taxon>
        <taxon>Fungi incertae sedis</taxon>
        <taxon>Mucoromycota</taxon>
        <taxon>Glomeromycotina</taxon>
        <taxon>Glomeromycetes</taxon>
        <taxon>Glomerales</taxon>
        <taxon>Glomeraceae</taxon>
        <taxon>Rhizophagus</taxon>
    </lineage>
</organism>
<comment type="subcellular location">
    <subcellularLocation>
        <location evidence="1 14">Endoplasmic reticulum membrane</location>
        <topology evidence="1 14">Multi-pass membrane protein</topology>
    </subcellularLocation>
</comment>
<dbReference type="Pfam" id="PF16192">
    <property type="entry name" value="PMT_4TMC"/>
    <property type="match status" value="1"/>
</dbReference>
<keyword evidence="10 14" id="KW-1133">Transmembrane helix</keyword>
<feature type="transmembrane region" description="Helical" evidence="14">
    <location>
        <begin position="233"/>
        <end position="266"/>
    </location>
</feature>
<protein>
    <recommendedName>
        <fullName evidence="4 14">Dolichyl-phosphate-mannose--protein mannosyltransferase</fullName>
        <ecNumber evidence="4 14">2.4.1.109</ecNumber>
    </recommendedName>
</protein>
<comment type="catalytic activity">
    <reaction evidence="13 14">
        <text>a di-trans,poly-cis-dolichyl beta-D-mannosyl phosphate + L-seryl-[protein] = 3-O-(alpha-D-mannosyl)-L-seryl-[protein] + a di-trans,poly-cis-dolichyl phosphate + H(+)</text>
        <dbReference type="Rhea" id="RHEA:17377"/>
        <dbReference type="Rhea" id="RHEA-COMP:9863"/>
        <dbReference type="Rhea" id="RHEA-COMP:13546"/>
        <dbReference type="Rhea" id="RHEA-COMP:19498"/>
        <dbReference type="Rhea" id="RHEA-COMP:19501"/>
        <dbReference type="ChEBI" id="CHEBI:15378"/>
        <dbReference type="ChEBI" id="CHEBI:29999"/>
        <dbReference type="ChEBI" id="CHEBI:57683"/>
        <dbReference type="ChEBI" id="CHEBI:58211"/>
        <dbReference type="ChEBI" id="CHEBI:137321"/>
        <dbReference type="EC" id="2.4.1.109"/>
    </reaction>
</comment>
<dbReference type="GO" id="GO:0004169">
    <property type="term" value="F:dolichyl-phosphate-mannose-protein mannosyltransferase activity"/>
    <property type="evidence" value="ECO:0007669"/>
    <property type="project" value="UniProtKB-UniRule"/>
</dbReference>
<feature type="domain" description="MIR" evidence="15">
    <location>
        <begin position="340"/>
        <end position="394"/>
    </location>
</feature>
<dbReference type="InterPro" id="IPR036300">
    <property type="entry name" value="MIR_dom_sf"/>
</dbReference>
<accession>A0A2Z6RPH6</accession>
<comment type="function">
    <text evidence="14">Transfers mannose from Dol-P-mannose to Ser or Thr residues on proteins.</text>
</comment>
<keyword evidence="11 14" id="KW-0472">Membrane</keyword>
<feature type="transmembrane region" description="Helical" evidence="14">
    <location>
        <begin position="181"/>
        <end position="202"/>
    </location>
</feature>
<dbReference type="Proteomes" id="UP000247702">
    <property type="component" value="Unassembled WGS sequence"/>
</dbReference>
<dbReference type="EMBL" id="BEXD01003852">
    <property type="protein sequence ID" value="GBC02803.1"/>
    <property type="molecule type" value="Genomic_DNA"/>
</dbReference>
<evidence type="ECO:0000256" key="14">
    <source>
        <dbReference type="RuleBase" id="RU367007"/>
    </source>
</evidence>